<keyword evidence="2" id="KW-1185">Reference proteome</keyword>
<dbReference type="EMBL" id="JAQIZT010000017">
    <property type="protein sequence ID" value="KAJ6960596.1"/>
    <property type="molecule type" value="Genomic_DNA"/>
</dbReference>
<accession>A0AAD6PTE7</accession>
<comment type="caution">
    <text evidence="1">The sequence shown here is derived from an EMBL/GenBank/DDBJ whole genome shotgun (WGS) entry which is preliminary data.</text>
</comment>
<organism evidence="1 2">
    <name type="scientific">Populus alba x Populus x berolinensis</name>
    <dbReference type="NCBI Taxonomy" id="444605"/>
    <lineage>
        <taxon>Eukaryota</taxon>
        <taxon>Viridiplantae</taxon>
        <taxon>Streptophyta</taxon>
        <taxon>Embryophyta</taxon>
        <taxon>Tracheophyta</taxon>
        <taxon>Spermatophyta</taxon>
        <taxon>Magnoliopsida</taxon>
        <taxon>eudicotyledons</taxon>
        <taxon>Gunneridae</taxon>
        <taxon>Pentapetalae</taxon>
        <taxon>rosids</taxon>
        <taxon>fabids</taxon>
        <taxon>Malpighiales</taxon>
        <taxon>Salicaceae</taxon>
        <taxon>Saliceae</taxon>
        <taxon>Populus</taxon>
    </lineage>
</organism>
<name>A0AAD6PTE7_9ROSI</name>
<sequence>MDAIGSWHNSWALEISKASVSDEILFLKILDSRSRPQDLNSNAKIDSGF</sequence>
<gene>
    <name evidence="1" type="ORF">NC653_038579</name>
</gene>
<evidence type="ECO:0000313" key="2">
    <source>
        <dbReference type="Proteomes" id="UP001164929"/>
    </source>
</evidence>
<dbReference type="Proteomes" id="UP001164929">
    <property type="component" value="Chromosome 17"/>
</dbReference>
<evidence type="ECO:0000313" key="1">
    <source>
        <dbReference type="EMBL" id="KAJ6960596.1"/>
    </source>
</evidence>
<dbReference type="AlphaFoldDB" id="A0AAD6PTE7"/>
<protein>
    <submittedName>
        <fullName evidence="1">Uncharacterized protein</fullName>
    </submittedName>
</protein>
<reference evidence="1" key="1">
    <citation type="journal article" date="2023" name="Mol. Ecol. Resour.">
        <title>Chromosome-level genome assembly of a triploid poplar Populus alba 'Berolinensis'.</title>
        <authorList>
            <person name="Chen S."/>
            <person name="Yu Y."/>
            <person name="Wang X."/>
            <person name="Wang S."/>
            <person name="Zhang T."/>
            <person name="Zhou Y."/>
            <person name="He R."/>
            <person name="Meng N."/>
            <person name="Wang Y."/>
            <person name="Liu W."/>
            <person name="Liu Z."/>
            <person name="Liu J."/>
            <person name="Guo Q."/>
            <person name="Huang H."/>
            <person name="Sederoff R.R."/>
            <person name="Wang G."/>
            <person name="Qu G."/>
            <person name="Chen S."/>
        </authorList>
    </citation>
    <scope>NUCLEOTIDE SEQUENCE</scope>
    <source>
        <strain evidence="1">SC-2020</strain>
    </source>
</reference>
<proteinExistence type="predicted"/>